<protein>
    <submittedName>
        <fullName evidence="1">Uncharacterized protein</fullName>
    </submittedName>
</protein>
<dbReference type="EMBL" id="AUPC02000108">
    <property type="protein sequence ID" value="POG71442.1"/>
    <property type="molecule type" value="Genomic_DNA"/>
</dbReference>
<reference evidence="1 2" key="1">
    <citation type="journal article" date="2013" name="Proc. Natl. Acad. Sci. U.S.A.">
        <title>Genome of an arbuscular mycorrhizal fungus provides insight into the oldest plant symbiosis.</title>
        <authorList>
            <person name="Tisserant E."/>
            <person name="Malbreil M."/>
            <person name="Kuo A."/>
            <person name="Kohler A."/>
            <person name="Symeonidi A."/>
            <person name="Balestrini R."/>
            <person name="Charron P."/>
            <person name="Duensing N."/>
            <person name="Frei Dit Frey N."/>
            <person name="Gianinazzi-Pearson V."/>
            <person name="Gilbert L.B."/>
            <person name="Handa Y."/>
            <person name="Herr J.R."/>
            <person name="Hijri M."/>
            <person name="Koul R."/>
            <person name="Kawaguchi M."/>
            <person name="Krajinski F."/>
            <person name="Lammers P.J."/>
            <person name="Masclaux F.G."/>
            <person name="Murat C."/>
            <person name="Morin E."/>
            <person name="Ndikumana S."/>
            <person name="Pagni M."/>
            <person name="Petitpierre D."/>
            <person name="Requena N."/>
            <person name="Rosikiewicz P."/>
            <person name="Riley R."/>
            <person name="Saito K."/>
            <person name="San Clemente H."/>
            <person name="Shapiro H."/>
            <person name="van Tuinen D."/>
            <person name="Becard G."/>
            <person name="Bonfante P."/>
            <person name="Paszkowski U."/>
            <person name="Shachar-Hill Y.Y."/>
            <person name="Tuskan G.A."/>
            <person name="Young P.W."/>
            <person name="Sanders I.R."/>
            <person name="Henrissat B."/>
            <person name="Rensing S.A."/>
            <person name="Grigoriev I.V."/>
            <person name="Corradi N."/>
            <person name="Roux C."/>
            <person name="Martin F."/>
        </authorList>
    </citation>
    <scope>NUCLEOTIDE SEQUENCE [LARGE SCALE GENOMIC DNA]</scope>
    <source>
        <strain evidence="1 2">DAOM 197198</strain>
    </source>
</reference>
<name>A0A2P4Q1G5_RHIID</name>
<sequence>MPNVFKNCPLKNPPLHDNGSIDIFRLLKEAINTLDKNYIRSTAFSNNKVAQVTVESQSNVLVPHENLYQQELSIILTNWLEKWNVISQNHGYNLVITAPERPTAVIGIAATKTSKEINEYFDQTLTYAHSLKPEFDVRDIWVIHFTCQDLTNKCPHWPTKEQEAAGLNTIHIWHNLKFTKVKINARWKGINGTQEIIEEDIKLS</sequence>
<organism evidence="1 2">
    <name type="scientific">Rhizophagus irregularis (strain DAOM 181602 / DAOM 197198 / MUCL 43194)</name>
    <name type="common">Arbuscular mycorrhizal fungus</name>
    <name type="synonym">Glomus intraradices</name>
    <dbReference type="NCBI Taxonomy" id="747089"/>
    <lineage>
        <taxon>Eukaryota</taxon>
        <taxon>Fungi</taxon>
        <taxon>Fungi incertae sedis</taxon>
        <taxon>Mucoromycota</taxon>
        <taxon>Glomeromycotina</taxon>
        <taxon>Glomeromycetes</taxon>
        <taxon>Glomerales</taxon>
        <taxon>Glomeraceae</taxon>
        <taxon>Rhizophagus</taxon>
    </lineage>
</organism>
<gene>
    <name evidence="1" type="ORF">GLOIN_2v1606327</name>
</gene>
<keyword evidence="2" id="KW-1185">Reference proteome</keyword>
<comment type="caution">
    <text evidence="1">The sequence shown here is derived from an EMBL/GenBank/DDBJ whole genome shotgun (WGS) entry which is preliminary data.</text>
</comment>
<evidence type="ECO:0000313" key="2">
    <source>
        <dbReference type="Proteomes" id="UP000018888"/>
    </source>
</evidence>
<dbReference type="VEuPathDB" id="FungiDB:RhiirFUN_019530"/>
<dbReference type="Proteomes" id="UP000018888">
    <property type="component" value="Unassembled WGS sequence"/>
</dbReference>
<evidence type="ECO:0000313" key="1">
    <source>
        <dbReference type="EMBL" id="POG71442.1"/>
    </source>
</evidence>
<reference evidence="1 2" key="2">
    <citation type="journal article" date="2018" name="New Phytol.">
        <title>High intraspecific genome diversity in the model arbuscular mycorrhizal symbiont Rhizophagus irregularis.</title>
        <authorList>
            <person name="Chen E.C.H."/>
            <person name="Morin E."/>
            <person name="Beaudet D."/>
            <person name="Noel J."/>
            <person name="Yildirir G."/>
            <person name="Ndikumana S."/>
            <person name="Charron P."/>
            <person name="St-Onge C."/>
            <person name="Giorgi J."/>
            <person name="Kruger M."/>
            <person name="Marton T."/>
            <person name="Ropars J."/>
            <person name="Grigoriev I.V."/>
            <person name="Hainaut M."/>
            <person name="Henrissat B."/>
            <person name="Roux C."/>
            <person name="Martin F."/>
            <person name="Corradi N."/>
        </authorList>
    </citation>
    <scope>NUCLEOTIDE SEQUENCE [LARGE SCALE GENOMIC DNA]</scope>
    <source>
        <strain evidence="1 2">DAOM 197198</strain>
    </source>
</reference>
<accession>A0A2P4Q1G5</accession>
<dbReference type="AlphaFoldDB" id="A0A2P4Q1G5"/>
<proteinExistence type="predicted"/>